<dbReference type="NCBIfam" id="TIGR04183">
    <property type="entry name" value="Por_Secre_tail"/>
    <property type="match status" value="1"/>
</dbReference>
<dbReference type="Pfam" id="PF17137">
    <property type="entry name" value="DUF5110"/>
    <property type="match status" value="1"/>
</dbReference>
<sequence>MKKLFIILSLLSCFIHSVYSENNPIAAPEAIVISGNMRFTILTPEMIRIEWSETQQFEDRASFTVLNRRLPVPPFTKEERDGFLYIKTEKLSLQYRIGSFPGTFNPASSENLKITFEMDGRTQTWYPWKPDNLNLKGTMRTLDSANGTNKLSEMENGLLSRSGWAVIDETGERPDGSISLMFEPRENGVDWVGERQDKTAMDWYFLGYGHDYKKALSDFIKIAGRIPMPPMYAFGYWYSKYEEYSEQDFKDLVGEIQDHDIPLDVMVVDMDWHYSGSSNDGGRGGWTGWSWNKRLFPDPEGFLNWLHDNHLKATLNLHPADGIAPDEDNFTALANELGLPTNQTIPWRLENEEFYKAFFKHIIRPHENIGVDFWWLDWQQWLLANDVEKLGNTFWLNHVFFNDKKQQENGRPIIFHRWGGLGNHRYQVGFSGDAHANFETLAFEPYFTATASNVGYGYWSHDIGGHFQNGGNDAELFLRWIQYGVFSPILRTHSTKDPSIERRIWKYDNFTLMRDAIELRYALAPYIYTQARTAYDTGISICRPLYYEWPEENEAYKHNDEYMFGDNILAAPIVERSNNNGISHKTIWLPQGNWYEVNSGDILEGNKSYTRTFTQADIPHYYKEGAIIPMYPKLSHLKSRPDKLILQFAPGQEGEFMYYEDENDNDNYQNGLYTFTKITQNRNEKEGTFTIYPREGNFNGMPTNRSYELHILAATFPQSVEVNHIPYQMGNEGNGTWNYDSEMQIIKLYIPSTSCDETIEINIIFSEESAVQTTKEDKNAFIHYIQNEKKLCVNTDQICHRIKLYLHDITGKIILEQDEKNSMGFYVNIPNSTPNGVYIVKMEYDGHQQTQRIII</sequence>
<dbReference type="InterPro" id="IPR017853">
    <property type="entry name" value="GH"/>
</dbReference>
<accession>A0A9D9HTH8</accession>
<comment type="similarity">
    <text evidence="1 2">Belongs to the glycosyl hydrolase 31 family.</text>
</comment>
<gene>
    <name evidence="7" type="ORF">IAA73_04905</name>
</gene>
<evidence type="ECO:0000313" key="8">
    <source>
        <dbReference type="Proteomes" id="UP000823641"/>
    </source>
</evidence>
<dbReference type="EMBL" id="JADIMG010000049">
    <property type="protein sequence ID" value="MBO8459657.1"/>
    <property type="molecule type" value="Genomic_DNA"/>
</dbReference>
<feature type="signal peptide" evidence="3">
    <location>
        <begin position="1"/>
        <end position="20"/>
    </location>
</feature>
<dbReference type="PANTHER" id="PTHR22762:SF89">
    <property type="entry name" value="ALPHA-XYLOSIDASE"/>
    <property type="match status" value="1"/>
</dbReference>
<evidence type="ECO:0000259" key="5">
    <source>
        <dbReference type="Pfam" id="PF17137"/>
    </source>
</evidence>
<reference evidence="7" key="1">
    <citation type="submission" date="2020-10" db="EMBL/GenBank/DDBJ databases">
        <authorList>
            <person name="Gilroy R."/>
        </authorList>
    </citation>
    <scope>NUCLEOTIDE SEQUENCE</scope>
    <source>
        <strain evidence="7">G3-3990</strain>
    </source>
</reference>
<dbReference type="Proteomes" id="UP000823641">
    <property type="component" value="Unassembled WGS sequence"/>
</dbReference>
<dbReference type="InterPro" id="IPR026444">
    <property type="entry name" value="Secre_tail"/>
</dbReference>
<dbReference type="InterPro" id="IPR048395">
    <property type="entry name" value="Glyco_hydro_31_C"/>
</dbReference>
<keyword evidence="2" id="KW-0378">Hydrolase</keyword>
<evidence type="ECO:0000313" key="7">
    <source>
        <dbReference type="EMBL" id="MBO8459657.1"/>
    </source>
</evidence>
<evidence type="ECO:0000256" key="2">
    <source>
        <dbReference type="RuleBase" id="RU361185"/>
    </source>
</evidence>
<dbReference type="InterPro" id="IPR000322">
    <property type="entry name" value="Glyco_hydro_31_TIM"/>
</dbReference>
<dbReference type="PANTHER" id="PTHR22762">
    <property type="entry name" value="ALPHA-GLUCOSIDASE"/>
    <property type="match status" value="1"/>
</dbReference>
<comment type="caution">
    <text evidence="7">The sequence shown here is derived from an EMBL/GenBank/DDBJ whole genome shotgun (WGS) entry which is preliminary data.</text>
</comment>
<dbReference type="GO" id="GO:0090599">
    <property type="term" value="F:alpha-glucosidase activity"/>
    <property type="evidence" value="ECO:0007669"/>
    <property type="project" value="TreeGrafter"/>
</dbReference>
<dbReference type="Gene3D" id="2.60.40.1180">
    <property type="entry name" value="Golgi alpha-mannosidase II"/>
    <property type="match status" value="2"/>
</dbReference>
<proteinExistence type="inferred from homology"/>
<keyword evidence="3" id="KW-0732">Signal</keyword>
<reference evidence="7" key="2">
    <citation type="journal article" date="2021" name="PeerJ">
        <title>Extensive microbial diversity within the chicken gut microbiome revealed by metagenomics and culture.</title>
        <authorList>
            <person name="Gilroy R."/>
            <person name="Ravi A."/>
            <person name="Getino M."/>
            <person name="Pursley I."/>
            <person name="Horton D.L."/>
            <person name="Alikhan N.F."/>
            <person name="Baker D."/>
            <person name="Gharbi K."/>
            <person name="Hall N."/>
            <person name="Watson M."/>
            <person name="Adriaenssens E.M."/>
            <person name="Foster-Nyarko E."/>
            <person name="Jarju S."/>
            <person name="Secka A."/>
            <person name="Antonio M."/>
            <person name="Oren A."/>
            <person name="Chaudhuri R.R."/>
            <person name="La Ragione R."/>
            <person name="Hildebrand F."/>
            <person name="Pallen M.J."/>
        </authorList>
    </citation>
    <scope>NUCLEOTIDE SEQUENCE</scope>
    <source>
        <strain evidence="7">G3-3990</strain>
    </source>
</reference>
<dbReference type="GO" id="GO:0005975">
    <property type="term" value="P:carbohydrate metabolic process"/>
    <property type="evidence" value="ECO:0007669"/>
    <property type="project" value="InterPro"/>
</dbReference>
<dbReference type="InterPro" id="IPR013780">
    <property type="entry name" value="Glyco_hydro_b"/>
</dbReference>
<evidence type="ECO:0000256" key="3">
    <source>
        <dbReference type="SAM" id="SignalP"/>
    </source>
</evidence>
<dbReference type="GO" id="GO:0006491">
    <property type="term" value="P:N-glycan processing"/>
    <property type="evidence" value="ECO:0007669"/>
    <property type="project" value="TreeGrafter"/>
</dbReference>
<protein>
    <submittedName>
        <fullName evidence="7">DUF5110 domain-containing protein</fullName>
    </submittedName>
</protein>
<evidence type="ECO:0000259" key="4">
    <source>
        <dbReference type="Pfam" id="PF01055"/>
    </source>
</evidence>
<dbReference type="Pfam" id="PF21365">
    <property type="entry name" value="Glyco_hydro_31_3rd"/>
    <property type="match status" value="1"/>
</dbReference>
<feature type="domain" description="Glycosyl hydrolase family 31 C-terminal" evidence="6">
    <location>
        <begin position="538"/>
        <end position="628"/>
    </location>
</feature>
<feature type="domain" description="DUF5110" evidence="5">
    <location>
        <begin position="644"/>
        <end position="711"/>
    </location>
</feature>
<dbReference type="Gene3D" id="3.20.20.80">
    <property type="entry name" value="Glycosidases"/>
    <property type="match status" value="1"/>
</dbReference>
<evidence type="ECO:0000256" key="1">
    <source>
        <dbReference type="ARBA" id="ARBA00007806"/>
    </source>
</evidence>
<dbReference type="AlphaFoldDB" id="A0A9D9HTH8"/>
<dbReference type="InterPro" id="IPR033403">
    <property type="entry name" value="DUF5110"/>
</dbReference>
<evidence type="ECO:0000259" key="6">
    <source>
        <dbReference type="Pfam" id="PF21365"/>
    </source>
</evidence>
<dbReference type="Pfam" id="PF01055">
    <property type="entry name" value="Glyco_hydro_31_2nd"/>
    <property type="match status" value="1"/>
</dbReference>
<feature type="domain" description="Glycoside hydrolase family 31 TIM barrel" evidence="4">
    <location>
        <begin position="227"/>
        <end position="530"/>
    </location>
</feature>
<organism evidence="7 8">
    <name type="scientific">Candidatus Gallipaludibacter merdavium</name>
    <dbReference type="NCBI Taxonomy" id="2840839"/>
    <lineage>
        <taxon>Bacteria</taxon>
        <taxon>Pseudomonadati</taxon>
        <taxon>Bacteroidota</taxon>
        <taxon>Bacteroidia</taxon>
        <taxon>Bacteroidales</taxon>
        <taxon>Candidatus Gallipaludibacter</taxon>
    </lineage>
</organism>
<keyword evidence="2" id="KW-0326">Glycosidase</keyword>
<dbReference type="CDD" id="cd06595">
    <property type="entry name" value="GH31_u1"/>
    <property type="match status" value="1"/>
</dbReference>
<dbReference type="SUPFAM" id="SSF51445">
    <property type="entry name" value="(Trans)glycosidases"/>
    <property type="match status" value="1"/>
</dbReference>
<dbReference type="SUPFAM" id="SSF51011">
    <property type="entry name" value="Glycosyl hydrolase domain"/>
    <property type="match status" value="1"/>
</dbReference>
<feature type="chain" id="PRO_5039095970" evidence="3">
    <location>
        <begin position="21"/>
        <end position="855"/>
    </location>
</feature>
<name>A0A9D9HTH8_9BACT</name>